<evidence type="ECO:0000256" key="2">
    <source>
        <dbReference type="SAM" id="Coils"/>
    </source>
</evidence>
<dbReference type="Gene3D" id="1.10.287.110">
    <property type="entry name" value="DnaJ domain"/>
    <property type="match status" value="1"/>
</dbReference>
<dbReference type="Gene3D" id="1.25.40.10">
    <property type="entry name" value="Tetratricopeptide repeat domain"/>
    <property type="match status" value="1"/>
</dbReference>
<dbReference type="InterPro" id="IPR050817">
    <property type="entry name" value="DjlA_DnaK_co-chaperone"/>
</dbReference>
<keyword evidence="1" id="KW-0802">TPR repeat</keyword>
<dbReference type="InterPro" id="IPR011990">
    <property type="entry name" value="TPR-like_helical_dom_sf"/>
</dbReference>
<gene>
    <name evidence="5" type="ORF">MiSe_82020</name>
</gene>
<evidence type="ECO:0000259" key="4">
    <source>
        <dbReference type="PROSITE" id="PS50076"/>
    </source>
</evidence>
<dbReference type="SUPFAM" id="SSF46565">
    <property type="entry name" value="Chaperone J-domain"/>
    <property type="match status" value="1"/>
</dbReference>
<dbReference type="SMART" id="SM00028">
    <property type="entry name" value="TPR"/>
    <property type="match status" value="2"/>
</dbReference>
<dbReference type="Pfam" id="PF00226">
    <property type="entry name" value="DnaJ"/>
    <property type="match status" value="1"/>
</dbReference>
<dbReference type="InterPro" id="IPR019734">
    <property type="entry name" value="TPR_rpt"/>
</dbReference>
<dbReference type="InterPro" id="IPR001623">
    <property type="entry name" value="DnaJ_domain"/>
</dbReference>
<dbReference type="PROSITE" id="PS50005">
    <property type="entry name" value="TPR"/>
    <property type="match status" value="2"/>
</dbReference>
<dbReference type="AlphaFoldDB" id="A0AAV3XQF3"/>
<evidence type="ECO:0000313" key="5">
    <source>
        <dbReference type="EMBL" id="GET43380.1"/>
    </source>
</evidence>
<feature type="region of interest" description="Disordered" evidence="3">
    <location>
        <begin position="290"/>
        <end position="336"/>
    </location>
</feature>
<evidence type="ECO:0000256" key="1">
    <source>
        <dbReference type="PROSITE-ProRule" id="PRU00339"/>
    </source>
</evidence>
<evidence type="ECO:0000256" key="3">
    <source>
        <dbReference type="SAM" id="MobiDB-lite"/>
    </source>
</evidence>
<dbReference type="SMART" id="SM00271">
    <property type="entry name" value="DnaJ"/>
    <property type="match status" value="1"/>
</dbReference>
<dbReference type="PROSITE" id="PS50076">
    <property type="entry name" value="DNAJ_2"/>
    <property type="match status" value="1"/>
</dbReference>
<dbReference type="PANTHER" id="PTHR24074">
    <property type="entry name" value="CO-CHAPERONE PROTEIN DJLA"/>
    <property type="match status" value="1"/>
</dbReference>
<dbReference type="CDD" id="cd06257">
    <property type="entry name" value="DnaJ"/>
    <property type="match status" value="1"/>
</dbReference>
<feature type="compositionally biased region" description="Basic and acidic residues" evidence="3">
    <location>
        <begin position="307"/>
        <end position="324"/>
    </location>
</feature>
<dbReference type="Pfam" id="PF14559">
    <property type="entry name" value="TPR_19"/>
    <property type="match status" value="1"/>
</dbReference>
<dbReference type="EMBL" id="BLAY01000219">
    <property type="protein sequence ID" value="GET43380.1"/>
    <property type="molecule type" value="Genomic_DNA"/>
</dbReference>
<keyword evidence="6" id="KW-1185">Reference proteome</keyword>
<reference evidence="5" key="1">
    <citation type="submission" date="2019-10" db="EMBL/GenBank/DDBJ databases">
        <title>Draft genome sequece of Microseira wollei NIES-4236.</title>
        <authorList>
            <person name="Yamaguchi H."/>
            <person name="Suzuki S."/>
            <person name="Kawachi M."/>
        </authorList>
    </citation>
    <scope>NUCLEOTIDE SEQUENCE</scope>
    <source>
        <strain evidence="5">NIES-4236</strain>
    </source>
</reference>
<feature type="compositionally biased region" description="Low complexity" evidence="3">
    <location>
        <begin position="179"/>
        <end position="192"/>
    </location>
</feature>
<accession>A0AAV3XQF3</accession>
<keyword evidence="5" id="KW-0346">Stress response</keyword>
<organism evidence="5 6">
    <name type="scientific">Microseira wollei NIES-4236</name>
    <dbReference type="NCBI Taxonomy" id="2530354"/>
    <lineage>
        <taxon>Bacteria</taxon>
        <taxon>Bacillati</taxon>
        <taxon>Cyanobacteriota</taxon>
        <taxon>Cyanophyceae</taxon>
        <taxon>Oscillatoriophycideae</taxon>
        <taxon>Aerosakkonematales</taxon>
        <taxon>Aerosakkonemataceae</taxon>
        <taxon>Microseira</taxon>
    </lineage>
</organism>
<feature type="repeat" description="TPR" evidence="1">
    <location>
        <begin position="208"/>
        <end position="241"/>
    </location>
</feature>
<dbReference type="Proteomes" id="UP001050975">
    <property type="component" value="Unassembled WGS sequence"/>
</dbReference>
<feature type="repeat" description="TPR" evidence="1">
    <location>
        <begin position="242"/>
        <end position="275"/>
    </location>
</feature>
<keyword evidence="2" id="KW-0175">Coiled coil</keyword>
<sequence length="336" mass="37393">MSFDIERGLFKFDFSDHHAVLGLPFDADPGVIRKRYIKISRRLHPDTCASESEAAKQQASQLFAKLVNPAYEQLSKDQSRAEHNALLQRMGKRLQEERDKLEVTSETAKQLKRSNNWEHEYKTILQKLAETEYESIDQVVEKIAQISELNLVYLMRKATGGGVVAPQPAVAVAAKAATPTPAPAPSATVSSRPPAPPKQQKAEPVSPTEPYCRRAEEYMAKNSFAKAILELKDALKLEPHSSRCHGLLARAYLRQNQATMAKIHLQQALKLNPQDPTVVEAKKEFDQVAMRAVKGNPQPTQKPQGKTQEKTQGKTTQKKPDDNSKGGFFGLFGGKK</sequence>
<name>A0AAV3XQF3_9CYAN</name>
<comment type="caution">
    <text evidence="5">The sequence shown here is derived from an EMBL/GenBank/DDBJ whole genome shotgun (WGS) entry which is preliminary data.</text>
</comment>
<protein>
    <submittedName>
        <fullName evidence="5">Heat shock protein DnaJ domain-containing protein</fullName>
    </submittedName>
</protein>
<feature type="compositionally biased region" description="Gly residues" evidence="3">
    <location>
        <begin position="327"/>
        <end position="336"/>
    </location>
</feature>
<feature type="domain" description="J" evidence="4">
    <location>
        <begin position="16"/>
        <end position="87"/>
    </location>
</feature>
<feature type="compositionally biased region" description="Low complexity" evidence="3">
    <location>
        <begin position="297"/>
        <end position="306"/>
    </location>
</feature>
<feature type="region of interest" description="Disordered" evidence="3">
    <location>
        <begin position="179"/>
        <end position="209"/>
    </location>
</feature>
<evidence type="ECO:0000313" key="6">
    <source>
        <dbReference type="Proteomes" id="UP001050975"/>
    </source>
</evidence>
<dbReference type="RefSeq" id="WP_226592141.1">
    <property type="nucleotide sequence ID" value="NZ_BLAY01000219.1"/>
</dbReference>
<feature type="coiled-coil region" evidence="2">
    <location>
        <begin position="80"/>
        <end position="114"/>
    </location>
</feature>
<proteinExistence type="predicted"/>
<dbReference type="InterPro" id="IPR036869">
    <property type="entry name" value="J_dom_sf"/>
</dbReference>
<dbReference type="SUPFAM" id="SSF48452">
    <property type="entry name" value="TPR-like"/>
    <property type="match status" value="1"/>
</dbReference>